<feature type="non-terminal residue" evidence="1">
    <location>
        <position position="1"/>
    </location>
</feature>
<name>A0AAD5H2P6_9CHLO</name>
<protein>
    <recommendedName>
        <fullName evidence="3">F-box domain-containing protein</fullName>
    </recommendedName>
</protein>
<dbReference type="Proteomes" id="UP001205105">
    <property type="component" value="Unassembled WGS sequence"/>
</dbReference>
<dbReference type="EMBL" id="JADXDR010000057">
    <property type="protein sequence ID" value="KAI7841984.1"/>
    <property type="molecule type" value="Genomic_DNA"/>
</dbReference>
<organism evidence="1 2">
    <name type="scientific">Chlorella ohadii</name>
    <dbReference type="NCBI Taxonomy" id="2649997"/>
    <lineage>
        <taxon>Eukaryota</taxon>
        <taxon>Viridiplantae</taxon>
        <taxon>Chlorophyta</taxon>
        <taxon>core chlorophytes</taxon>
        <taxon>Trebouxiophyceae</taxon>
        <taxon>Chlorellales</taxon>
        <taxon>Chlorellaceae</taxon>
        <taxon>Chlorella clade</taxon>
        <taxon>Chlorella</taxon>
    </lineage>
</organism>
<comment type="caution">
    <text evidence="1">The sequence shown here is derived from an EMBL/GenBank/DDBJ whole genome shotgun (WGS) entry which is preliminary data.</text>
</comment>
<sequence length="227" mass="25064">MESLPDALLGMIFKAAEADAAITLVSRHWRRVFFSEPALREGLELTARSLGKAESEGKAQQWFATQASLLRRIGGFVQHLGYSQRFTTTDYATVSWDDPLIDMQQLAAASGMEWQLGSVLAHLNPASLRSLYLEWTSVDAAAAAALERWSGLTGRLFECRDDVPAPLLAALPSLSQLQWLEFRYGNMPEGLSTALQHLTQLSCLICTSDNTLPELTALLPLTRLRTL</sequence>
<gene>
    <name evidence="1" type="ORF">COHA_004327</name>
</gene>
<dbReference type="AlphaFoldDB" id="A0AAD5H2P6"/>
<evidence type="ECO:0000313" key="2">
    <source>
        <dbReference type="Proteomes" id="UP001205105"/>
    </source>
</evidence>
<proteinExistence type="predicted"/>
<accession>A0AAD5H2P6</accession>
<reference evidence="1" key="1">
    <citation type="submission" date="2020-11" db="EMBL/GenBank/DDBJ databases">
        <title>Chlorella ohadii genome sequencing and assembly.</title>
        <authorList>
            <person name="Murik O."/>
            <person name="Treves H."/>
            <person name="Kedem I."/>
            <person name="Shotland Y."/>
            <person name="Kaplan A."/>
        </authorList>
    </citation>
    <scope>NUCLEOTIDE SEQUENCE</scope>
    <source>
        <strain evidence="1">1</strain>
    </source>
</reference>
<keyword evidence="2" id="KW-1185">Reference proteome</keyword>
<evidence type="ECO:0000313" key="1">
    <source>
        <dbReference type="EMBL" id="KAI7841984.1"/>
    </source>
</evidence>
<evidence type="ECO:0008006" key="3">
    <source>
        <dbReference type="Google" id="ProtNLM"/>
    </source>
</evidence>